<reference evidence="2 3" key="1">
    <citation type="journal article" date="2019" name="Nat. Ecol. Evol.">
        <title>Megaphylogeny resolves global patterns of mushroom evolution.</title>
        <authorList>
            <person name="Varga T."/>
            <person name="Krizsan K."/>
            <person name="Foldi C."/>
            <person name="Dima B."/>
            <person name="Sanchez-Garcia M."/>
            <person name="Sanchez-Ramirez S."/>
            <person name="Szollosi G.J."/>
            <person name="Szarkandi J.G."/>
            <person name="Papp V."/>
            <person name="Albert L."/>
            <person name="Andreopoulos W."/>
            <person name="Angelini C."/>
            <person name="Antonin V."/>
            <person name="Barry K.W."/>
            <person name="Bougher N.L."/>
            <person name="Buchanan P."/>
            <person name="Buyck B."/>
            <person name="Bense V."/>
            <person name="Catcheside P."/>
            <person name="Chovatia M."/>
            <person name="Cooper J."/>
            <person name="Damon W."/>
            <person name="Desjardin D."/>
            <person name="Finy P."/>
            <person name="Geml J."/>
            <person name="Haridas S."/>
            <person name="Hughes K."/>
            <person name="Justo A."/>
            <person name="Karasinski D."/>
            <person name="Kautmanova I."/>
            <person name="Kiss B."/>
            <person name="Kocsube S."/>
            <person name="Kotiranta H."/>
            <person name="LaButti K.M."/>
            <person name="Lechner B.E."/>
            <person name="Liimatainen K."/>
            <person name="Lipzen A."/>
            <person name="Lukacs Z."/>
            <person name="Mihaltcheva S."/>
            <person name="Morgado L.N."/>
            <person name="Niskanen T."/>
            <person name="Noordeloos M.E."/>
            <person name="Ohm R.A."/>
            <person name="Ortiz-Santana B."/>
            <person name="Ovrebo C."/>
            <person name="Racz N."/>
            <person name="Riley R."/>
            <person name="Savchenko A."/>
            <person name="Shiryaev A."/>
            <person name="Soop K."/>
            <person name="Spirin V."/>
            <person name="Szebenyi C."/>
            <person name="Tomsovsky M."/>
            <person name="Tulloss R.E."/>
            <person name="Uehling J."/>
            <person name="Grigoriev I.V."/>
            <person name="Vagvolgyi C."/>
            <person name="Papp T."/>
            <person name="Martin F.M."/>
            <person name="Miettinen O."/>
            <person name="Hibbett D.S."/>
            <person name="Nagy L.G."/>
        </authorList>
    </citation>
    <scope>NUCLEOTIDE SEQUENCE [LARGE SCALE GENOMIC DNA]</scope>
    <source>
        <strain evidence="2 3">FP101781</strain>
    </source>
</reference>
<feature type="compositionally biased region" description="Acidic residues" evidence="1">
    <location>
        <begin position="189"/>
        <end position="201"/>
    </location>
</feature>
<sequence>MAPDFETVRNDLRMKTVYLADGEDALDGLMWYKTKAFDRVVTRDAAEEYDKEYAEYSQSQGSSVPLDTPSAPSPATLSAIVRLSNYKYFMTACSDWHPDFSKAILPLKDVRPSAIAEDPCLAALSGDFEAAWGAIDELIRGVLPVETDAMQSIGVIDRAKRPYFGFKVGHKVFEKIQNTVDAPRRQAEDPPDDEDSDEELEPEFAIENWPLANPEAEIHLDKLSRTHLAKPIPAYNLAGHLIRPSRYAAELKGAIVRLEFSLNHWFINSRHIFTADVTRIRVLVPPPPFDTPTPKRKRVAKVDDFYDDDGDTDSPPPTPTKRAKYANGS</sequence>
<organism evidence="2 3">
    <name type="scientific">Coprinellus micaceus</name>
    <name type="common">Glistening ink-cap mushroom</name>
    <name type="synonym">Coprinus micaceus</name>
    <dbReference type="NCBI Taxonomy" id="71717"/>
    <lineage>
        <taxon>Eukaryota</taxon>
        <taxon>Fungi</taxon>
        <taxon>Dikarya</taxon>
        <taxon>Basidiomycota</taxon>
        <taxon>Agaricomycotina</taxon>
        <taxon>Agaricomycetes</taxon>
        <taxon>Agaricomycetidae</taxon>
        <taxon>Agaricales</taxon>
        <taxon>Agaricineae</taxon>
        <taxon>Psathyrellaceae</taxon>
        <taxon>Coprinellus</taxon>
    </lineage>
</organism>
<protein>
    <submittedName>
        <fullName evidence="2">Uncharacterized protein</fullName>
    </submittedName>
</protein>
<feature type="region of interest" description="Disordered" evidence="1">
    <location>
        <begin position="288"/>
        <end position="329"/>
    </location>
</feature>
<evidence type="ECO:0000313" key="2">
    <source>
        <dbReference type="EMBL" id="TEB26591.1"/>
    </source>
</evidence>
<keyword evidence="3" id="KW-1185">Reference proteome</keyword>
<proteinExistence type="predicted"/>
<dbReference type="Proteomes" id="UP000298030">
    <property type="component" value="Unassembled WGS sequence"/>
</dbReference>
<gene>
    <name evidence="2" type="ORF">FA13DRAFT_1737243</name>
</gene>
<accession>A0A4Y7SY05</accession>
<evidence type="ECO:0000313" key="3">
    <source>
        <dbReference type="Proteomes" id="UP000298030"/>
    </source>
</evidence>
<dbReference type="EMBL" id="QPFP01000047">
    <property type="protein sequence ID" value="TEB26591.1"/>
    <property type="molecule type" value="Genomic_DNA"/>
</dbReference>
<feature type="region of interest" description="Disordered" evidence="1">
    <location>
        <begin position="179"/>
        <end position="201"/>
    </location>
</feature>
<dbReference type="OrthoDB" id="2881279at2759"/>
<comment type="caution">
    <text evidence="2">The sequence shown here is derived from an EMBL/GenBank/DDBJ whole genome shotgun (WGS) entry which is preliminary data.</text>
</comment>
<name>A0A4Y7SY05_COPMI</name>
<evidence type="ECO:0000256" key="1">
    <source>
        <dbReference type="SAM" id="MobiDB-lite"/>
    </source>
</evidence>
<dbReference type="AlphaFoldDB" id="A0A4Y7SY05"/>